<dbReference type="Pfam" id="PF07715">
    <property type="entry name" value="Plug"/>
    <property type="match status" value="1"/>
</dbReference>
<dbReference type="Gene3D" id="2.40.170.20">
    <property type="entry name" value="TonB-dependent receptor, beta-barrel domain"/>
    <property type="match status" value="1"/>
</dbReference>
<evidence type="ECO:0000256" key="10">
    <source>
        <dbReference type="ARBA" id="ARBA00023077"/>
    </source>
</evidence>
<reference evidence="19 20" key="1">
    <citation type="submission" date="2016-10" db="EMBL/GenBank/DDBJ databases">
        <title>Arsenicibacter rosenii gen. nov., sp. nov., an efficient arsenic-methylating bacterium isolated from an arsenic-contaminated paddy soil.</title>
        <authorList>
            <person name="Huang K."/>
        </authorList>
    </citation>
    <scope>NUCLEOTIDE SEQUENCE [LARGE SCALE GENOMIC DNA]</scope>
    <source>
        <strain evidence="19 20">SM-1</strain>
    </source>
</reference>
<keyword evidence="4 14" id="KW-1134">Transmembrane beta strand</keyword>
<keyword evidence="12 19" id="KW-0675">Receptor</keyword>
<keyword evidence="5" id="KW-0410">Iron transport</keyword>
<keyword evidence="11 14" id="KW-0472">Membrane</keyword>
<keyword evidence="6 14" id="KW-0812">Transmembrane</keyword>
<sequence length="809" mass="87790">MKPFYNLVTIILLCVLTVVSEAVAQHHGTISGIVRTSDGNPAAFVNVGLKDTRKGTISAEDGSFTLRNIAPGTYTLRTTFVGLKEQEKTVTVNAGQTVTVAFSLIENAAQLSEVVVKGTNRAVTAGKANIATLDMPQTTGVVSRVVIENQQISRLGDALKNVSGVSLTQQRQGVAETFSARGYSISIAGAAGSIFKNGVISNTAGFPEASTLESVEVLKGSSALLYGNVSGGLVVNMVTKKPKFNWGGEVSMRAGSFGLYKPIFDVYGPLSKNLAFRMVGTYENAKSYRDVVKSDRVYINPSLLYKPGKKTSILLEGDYLKANITPDNGVGSLNANMNAIIPDVPRSRFINTVWAYNRMEQASGSMNIQHDFNNQWKVNAIVSAQQTDIASFGAGVPNNNVAANGDWSRALSRAQTSEKNKTAQVNINGRFSTGSIGHQLLVGSDLVAITSVSNAFTITSNGVGVTTYDKINILDPAKYVQRTDIPDSRAITRTTSPSYRAGVYVQDLITLTDHIKVFAGIRWSYQKTLQTSILDLRNNATTRGTAQTKYDRAFSPKLALIYQPTKNTSFFGSYSNNFTINTGVDIYGQILSPSIIDQFEAGVKNEFLDGRLRANFSIYKIVNSNFAQMALTKADGTPNTDTNVKELTGQTTSDGLEADLNGNLSKNWFFIVGYGYNYMRYTNTSTAKGSPILGERLTNNPAHTGNATIFYTFDLPQLRGLKLGASAFYTGARYGGNNNTVGQTPEFSRLIPLTGFATFDLSAGYTYKKVSILAKVSNITNELNYLIHDRYSIMPIPPRQFTSTLTYKF</sequence>
<feature type="domain" description="TonB-dependent receptor plug" evidence="18">
    <location>
        <begin position="133"/>
        <end position="230"/>
    </location>
</feature>
<dbReference type="GO" id="GO:0015891">
    <property type="term" value="P:siderophore transport"/>
    <property type="evidence" value="ECO:0007669"/>
    <property type="project" value="InterPro"/>
</dbReference>
<dbReference type="EMBL" id="MORL01000008">
    <property type="protein sequence ID" value="OIN58016.1"/>
    <property type="molecule type" value="Genomic_DNA"/>
</dbReference>
<dbReference type="Pfam" id="PF13715">
    <property type="entry name" value="CarbopepD_reg_2"/>
    <property type="match status" value="1"/>
</dbReference>
<evidence type="ECO:0000256" key="9">
    <source>
        <dbReference type="ARBA" id="ARBA00023065"/>
    </source>
</evidence>
<dbReference type="GO" id="GO:0015344">
    <property type="term" value="F:siderophore uptake transmembrane transporter activity"/>
    <property type="evidence" value="ECO:0007669"/>
    <property type="project" value="TreeGrafter"/>
</dbReference>
<dbReference type="InterPro" id="IPR013784">
    <property type="entry name" value="Carb-bd-like_fold"/>
</dbReference>
<keyword evidence="10 15" id="KW-0798">TonB box</keyword>
<keyword evidence="9" id="KW-0406">Ion transport</keyword>
<dbReference type="SUPFAM" id="SSF56935">
    <property type="entry name" value="Porins"/>
    <property type="match status" value="1"/>
</dbReference>
<dbReference type="Pfam" id="PF00593">
    <property type="entry name" value="TonB_dep_Rec_b-barrel"/>
    <property type="match status" value="1"/>
</dbReference>
<protein>
    <submittedName>
        <fullName evidence="19">TonB-dependent receptor</fullName>
    </submittedName>
</protein>
<dbReference type="Proteomes" id="UP000181790">
    <property type="component" value="Unassembled WGS sequence"/>
</dbReference>
<dbReference type="AlphaFoldDB" id="A0A1S2VIH1"/>
<dbReference type="Gene3D" id="2.170.130.10">
    <property type="entry name" value="TonB-dependent receptor, plug domain"/>
    <property type="match status" value="1"/>
</dbReference>
<evidence type="ECO:0000256" key="6">
    <source>
        <dbReference type="ARBA" id="ARBA00022692"/>
    </source>
</evidence>
<dbReference type="InterPro" id="IPR000531">
    <property type="entry name" value="Beta-barrel_TonB"/>
</dbReference>
<evidence type="ECO:0000313" key="20">
    <source>
        <dbReference type="Proteomes" id="UP000181790"/>
    </source>
</evidence>
<comment type="subcellular location">
    <subcellularLocation>
        <location evidence="1 14">Cell outer membrane</location>
        <topology evidence="1 14">Multi-pass membrane protein</topology>
    </subcellularLocation>
</comment>
<dbReference type="InterPro" id="IPR012910">
    <property type="entry name" value="Plug_dom"/>
</dbReference>
<organism evidence="19 20">
    <name type="scientific">Arsenicibacter rosenii</name>
    <dbReference type="NCBI Taxonomy" id="1750698"/>
    <lineage>
        <taxon>Bacteria</taxon>
        <taxon>Pseudomonadati</taxon>
        <taxon>Bacteroidota</taxon>
        <taxon>Cytophagia</taxon>
        <taxon>Cytophagales</taxon>
        <taxon>Spirosomataceae</taxon>
        <taxon>Arsenicibacter</taxon>
    </lineage>
</organism>
<dbReference type="GO" id="GO:0009279">
    <property type="term" value="C:cell outer membrane"/>
    <property type="evidence" value="ECO:0007669"/>
    <property type="project" value="UniProtKB-SubCell"/>
</dbReference>
<feature type="signal peptide" evidence="16">
    <location>
        <begin position="1"/>
        <end position="24"/>
    </location>
</feature>
<keyword evidence="20" id="KW-1185">Reference proteome</keyword>
<dbReference type="PANTHER" id="PTHR32552:SF68">
    <property type="entry name" value="FERRICHROME OUTER MEMBRANE TRANSPORTER_PHAGE RECEPTOR"/>
    <property type="match status" value="1"/>
</dbReference>
<feature type="domain" description="TonB-dependent receptor-like beta-barrel" evidence="17">
    <location>
        <begin position="315"/>
        <end position="779"/>
    </location>
</feature>
<name>A0A1S2VIH1_9BACT</name>
<keyword evidence="7 16" id="KW-0732">Signal</keyword>
<evidence type="ECO:0000256" key="12">
    <source>
        <dbReference type="ARBA" id="ARBA00023170"/>
    </source>
</evidence>
<comment type="caution">
    <text evidence="19">The sequence shown here is derived from an EMBL/GenBank/DDBJ whole genome shotgun (WGS) entry which is preliminary data.</text>
</comment>
<accession>A0A1S2VIH1</accession>
<keyword evidence="8" id="KW-0408">Iron</keyword>
<dbReference type="InterPro" id="IPR036942">
    <property type="entry name" value="Beta-barrel_TonB_sf"/>
</dbReference>
<dbReference type="OrthoDB" id="9758472at2"/>
<evidence type="ECO:0000256" key="8">
    <source>
        <dbReference type="ARBA" id="ARBA00023004"/>
    </source>
</evidence>
<evidence type="ECO:0000256" key="3">
    <source>
        <dbReference type="ARBA" id="ARBA00022448"/>
    </source>
</evidence>
<evidence type="ECO:0000256" key="5">
    <source>
        <dbReference type="ARBA" id="ARBA00022496"/>
    </source>
</evidence>
<evidence type="ECO:0000256" key="13">
    <source>
        <dbReference type="ARBA" id="ARBA00023237"/>
    </source>
</evidence>
<evidence type="ECO:0000259" key="18">
    <source>
        <dbReference type="Pfam" id="PF07715"/>
    </source>
</evidence>
<dbReference type="Gene3D" id="2.60.40.1120">
    <property type="entry name" value="Carboxypeptidase-like, regulatory domain"/>
    <property type="match status" value="1"/>
</dbReference>
<dbReference type="NCBIfam" id="TIGR01783">
    <property type="entry name" value="TonB-siderophor"/>
    <property type="match status" value="1"/>
</dbReference>
<evidence type="ECO:0000259" key="17">
    <source>
        <dbReference type="Pfam" id="PF00593"/>
    </source>
</evidence>
<dbReference type="InterPro" id="IPR039426">
    <property type="entry name" value="TonB-dep_rcpt-like"/>
</dbReference>
<evidence type="ECO:0000256" key="14">
    <source>
        <dbReference type="PROSITE-ProRule" id="PRU01360"/>
    </source>
</evidence>
<keyword evidence="3 14" id="KW-0813">Transport</keyword>
<evidence type="ECO:0000256" key="7">
    <source>
        <dbReference type="ARBA" id="ARBA00022729"/>
    </source>
</evidence>
<keyword evidence="13 14" id="KW-0998">Cell outer membrane</keyword>
<dbReference type="PROSITE" id="PS52016">
    <property type="entry name" value="TONB_DEPENDENT_REC_3"/>
    <property type="match status" value="1"/>
</dbReference>
<evidence type="ECO:0000256" key="2">
    <source>
        <dbReference type="ARBA" id="ARBA00009810"/>
    </source>
</evidence>
<gene>
    <name evidence="19" type="ORF">BLX24_15890</name>
</gene>
<dbReference type="GO" id="GO:0030246">
    <property type="term" value="F:carbohydrate binding"/>
    <property type="evidence" value="ECO:0007669"/>
    <property type="project" value="InterPro"/>
</dbReference>
<proteinExistence type="inferred from homology"/>
<feature type="chain" id="PRO_5010313558" evidence="16">
    <location>
        <begin position="25"/>
        <end position="809"/>
    </location>
</feature>
<dbReference type="InterPro" id="IPR037066">
    <property type="entry name" value="Plug_dom_sf"/>
</dbReference>
<dbReference type="GO" id="GO:0038023">
    <property type="term" value="F:signaling receptor activity"/>
    <property type="evidence" value="ECO:0007669"/>
    <property type="project" value="InterPro"/>
</dbReference>
<dbReference type="CDD" id="cd01347">
    <property type="entry name" value="ligand_gated_channel"/>
    <property type="match status" value="1"/>
</dbReference>
<dbReference type="RefSeq" id="WP_071504168.1">
    <property type="nucleotide sequence ID" value="NZ_MORL01000008.1"/>
</dbReference>
<dbReference type="SUPFAM" id="SSF49452">
    <property type="entry name" value="Starch-binding domain-like"/>
    <property type="match status" value="1"/>
</dbReference>
<evidence type="ECO:0000256" key="16">
    <source>
        <dbReference type="SAM" id="SignalP"/>
    </source>
</evidence>
<evidence type="ECO:0000313" key="19">
    <source>
        <dbReference type="EMBL" id="OIN58016.1"/>
    </source>
</evidence>
<evidence type="ECO:0000256" key="4">
    <source>
        <dbReference type="ARBA" id="ARBA00022452"/>
    </source>
</evidence>
<evidence type="ECO:0000256" key="11">
    <source>
        <dbReference type="ARBA" id="ARBA00023136"/>
    </source>
</evidence>
<evidence type="ECO:0000256" key="15">
    <source>
        <dbReference type="RuleBase" id="RU003357"/>
    </source>
</evidence>
<dbReference type="InterPro" id="IPR010105">
    <property type="entry name" value="TonB_sidphr_rcpt"/>
</dbReference>
<evidence type="ECO:0000256" key="1">
    <source>
        <dbReference type="ARBA" id="ARBA00004571"/>
    </source>
</evidence>
<comment type="similarity">
    <text evidence="2 14 15">Belongs to the TonB-dependent receptor family.</text>
</comment>
<dbReference type="PANTHER" id="PTHR32552">
    <property type="entry name" value="FERRICHROME IRON RECEPTOR-RELATED"/>
    <property type="match status" value="1"/>
</dbReference>